<name>A0A291IF56_9GAMM</name>
<reference evidence="1 2" key="1">
    <citation type="submission" date="2016-03" db="EMBL/GenBank/DDBJ databases">
        <authorList>
            <person name="Heylen K."/>
            <person name="De Vos P."/>
            <person name="Vekeman B."/>
        </authorList>
    </citation>
    <scope>NUCLEOTIDE SEQUENCE [LARGE SCALE GENOMIC DNA]</scope>
    <source>
        <strain evidence="1 2">R-49807</strain>
    </source>
</reference>
<dbReference type="RefSeq" id="WP_064025543.1">
    <property type="nucleotide sequence ID" value="NZ_CP023669.1"/>
</dbReference>
<dbReference type="AlphaFoldDB" id="A0A291IF56"/>
<protein>
    <submittedName>
        <fullName evidence="1">Uncharacterized protein</fullName>
    </submittedName>
</protein>
<evidence type="ECO:0000313" key="1">
    <source>
        <dbReference type="EMBL" id="OAI28590.1"/>
    </source>
</evidence>
<organism evidence="1 2">
    <name type="scientific">Methylomonas koyamae</name>
    <dbReference type="NCBI Taxonomy" id="702114"/>
    <lineage>
        <taxon>Bacteria</taxon>
        <taxon>Pseudomonadati</taxon>
        <taxon>Pseudomonadota</taxon>
        <taxon>Gammaproteobacteria</taxon>
        <taxon>Methylococcales</taxon>
        <taxon>Methylococcaceae</taxon>
        <taxon>Methylomonas</taxon>
    </lineage>
</organism>
<sequence>MKQTKTAYLLTACLALAGASHAPQAAASTLLTPASATVINDTVSTGAFENIYNFVIDNVYDAYNLSGAVSFQNVQTLVSLTTDFSAGFVTSTSGISNASVELLDSTSTVIATGSLTSFSVASTPELVTLPFPNSTPFYQELLTTYNLISLNNIPVLGAGSYQLAIKGQSNGGTYTGSISVSPIIPSAVPLPTATWLFLTGLVGVLGLKRRKTLAA</sequence>
<keyword evidence="2" id="KW-1185">Reference proteome</keyword>
<gene>
    <name evidence="1" type="ORF">A1356_06950</name>
</gene>
<comment type="caution">
    <text evidence="1">The sequence shown here is derived from an EMBL/GenBank/DDBJ whole genome shotgun (WGS) entry which is preliminary data.</text>
</comment>
<dbReference type="Proteomes" id="UP000077734">
    <property type="component" value="Unassembled WGS sequence"/>
</dbReference>
<proteinExistence type="predicted"/>
<dbReference type="KEGG" id="mko:MKLM6_0709"/>
<dbReference type="EMBL" id="LUUL01000055">
    <property type="protein sequence ID" value="OAI28590.1"/>
    <property type="molecule type" value="Genomic_DNA"/>
</dbReference>
<accession>A0A291IF56</accession>
<evidence type="ECO:0000313" key="2">
    <source>
        <dbReference type="Proteomes" id="UP000077734"/>
    </source>
</evidence>